<feature type="domain" description="FeoB-type G" evidence="3">
    <location>
        <begin position="1"/>
        <end position="171"/>
    </location>
</feature>
<dbReference type="GO" id="GO:0015093">
    <property type="term" value="F:ferrous iron transmembrane transporter activity"/>
    <property type="evidence" value="ECO:0007669"/>
    <property type="project" value="InterPro"/>
</dbReference>
<dbReference type="PROSITE" id="PS51711">
    <property type="entry name" value="G_FEOB"/>
    <property type="match status" value="1"/>
</dbReference>
<gene>
    <name evidence="4" type="ORF">ETQ85_01775</name>
</gene>
<dbReference type="AlphaFoldDB" id="A0A6C2D7T7"/>
<keyword evidence="2" id="KW-0472">Membrane</keyword>
<dbReference type="GO" id="GO:0005525">
    <property type="term" value="F:GTP binding"/>
    <property type="evidence" value="ECO:0007669"/>
    <property type="project" value="InterPro"/>
</dbReference>
<dbReference type="EMBL" id="SDKK01000002">
    <property type="protein sequence ID" value="TYC61689.1"/>
    <property type="molecule type" value="Genomic_DNA"/>
</dbReference>
<dbReference type="PANTHER" id="PTHR43185:SF1">
    <property type="entry name" value="FE(2+) TRANSPORTER FEOB"/>
    <property type="match status" value="1"/>
</dbReference>
<dbReference type="Proteomes" id="UP000389128">
    <property type="component" value="Unassembled WGS sequence"/>
</dbReference>
<feature type="transmembrane region" description="Helical" evidence="2">
    <location>
        <begin position="426"/>
        <end position="448"/>
    </location>
</feature>
<feature type="transmembrane region" description="Helical" evidence="2">
    <location>
        <begin position="547"/>
        <end position="566"/>
    </location>
</feature>
<evidence type="ECO:0000313" key="4">
    <source>
        <dbReference type="EMBL" id="TYC61689.1"/>
    </source>
</evidence>
<evidence type="ECO:0000256" key="1">
    <source>
        <dbReference type="ARBA" id="ARBA00031200"/>
    </source>
</evidence>
<comment type="caution">
    <text evidence="4">The sequence shown here is derived from an EMBL/GenBank/DDBJ whole genome shotgun (WGS) entry which is preliminary data.</text>
</comment>
<accession>A0A6C2D7T7</accession>
<feature type="transmembrane region" description="Helical" evidence="2">
    <location>
        <begin position="454"/>
        <end position="476"/>
    </location>
</feature>
<dbReference type="Pfam" id="PF07664">
    <property type="entry name" value="FeoB_C"/>
    <property type="match status" value="1"/>
</dbReference>
<feature type="transmembrane region" description="Helical" evidence="2">
    <location>
        <begin position="512"/>
        <end position="535"/>
    </location>
</feature>
<proteinExistence type="predicted"/>
<dbReference type="InterPro" id="IPR011642">
    <property type="entry name" value="Gate_dom"/>
</dbReference>
<dbReference type="GO" id="GO:0005886">
    <property type="term" value="C:plasma membrane"/>
    <property type="evidence" value="ECO:0007669"/>
    <property type="project" value="TreeGrafter"/>
</dbReference>
<keyword evidence="5" id="KW-1185">Reference proteome</keyword>
<sequence length="651" mass="69638">MALVGLAQTGKSTIFQAASSTAVESGFLADSRLGFDACLVNIGLEQAALVDLPALRTLHDLQDADRLLLMALLGGETGHGGKGGFKAPDVLIQVVDATALEPNLALSQELCQLGKPLVIALNRLDEARERGIYINVEALSAALGVPVVPTVAHMGKGMATLFETALNAFRSKTCPIPQLPGPHLRKALAGLNDILDTPAVEAAFHVPRSLLLTQLAKDHTFFTAEMARLFPSLMPAVEEARAEAARHLPRPLAEELFADRHYRAAALHEQVTRLGHAAEKAGWRRGLDRLFLHPRWGLIGTLAVFALVLFMVFEVSTTLDSLTSAPLAAWVGQWEPDSTVGVIGRAVADGLVGLIGIVVPYMLPLVLLLVSLEESGIMHRVAFVVDRGFHRIGLHGGVAVPFLLGLGCNVPALSAVAASSSGRERIVASLLITFVPCSARSAIVLAIGGKYLGWEGVLGIFLLTMLIIAVAGKLLTHRYVQASPGMIQAIPPYAMPQWRRLLAITWERTSDILTTVMPLLVLGSVVLALLSHFGADAIINTLLLPVTSWWLGLPVVLGVPILFGVLRKELSLLMVYQALGTQDIAPLLDWVQIATFLVFLTFYVPCVSTFAVMLKTIGRRDALFSVGLSVGVALGIALLCRVLLQAMNAML</sequence>
<feature type="transmembrane region" description="Helical" evidence="2">
    <location>
        <begin position="296"/>
        <end position="313"/>
    </location>
</feature>
<evidence type="ECO:0000256" key="2">
    <source>
        <dbReference type="SAM" id="Phobius"/>
    </source>
</evidence>
<dbReference type="Pfam" id="PF07670">
    <property type="entry name" value="Gate"/>
    <property type="match status" value="2"/>
</dbReference>
<dbReference type="Gene3D" id="3.40.50.300">
    <property type="entry name" value="P-loop containing nucleotide triphosphate hydrolases"/>
    <property type="match status" value="1"/>
</dbReference>
<dbReference type="InterPro" id="IPR027417">
    <property type="entry name" value="P-loop_NTPase"/>
</dbReference>
<keyword evidence="2" id="KW-0812">Transmembrane</keyword>
<feature type="transmembrane region" description="Helical" evidence="2">
    <location>
        <begin position="351"/>
        <end position="372"/>
    </location>
</feature>
<evidence type="ECO:0000259" key="3">
    <source>
        <dbReference type="PROSITE" id="PS51711"/>
    </source>
</evidence>
<evidence type="ECO:0000313" key="5">
    <source>
        <dbReference type="Proteomes" id="UP000389128"/>
    </source>
</evidence>
<dbReference type="InterPro" id="IPR050860">
    <property type="entry name" value="FeoB_GTPase"/>
</dbReference>
<dbReference type="OrthoDB" id="9809127at2"/>
<feature type="transmembrane region" description="Helical" evidence="2">
    <location>
        <begin position="392"/>
        <end position="414"/>
    </location>
</feature>
<name>A0A6C2D7T7_9RHOO</name>
<dbReference type="InterPro" id="IPR030389">
    <property type="entry name" value="G_FEOB_dom"/>
</dbReference>
<feature type="transmembrane region" description="Helical" evidence="2">
    <location>
        <begin position="587"/>
        <end position="610"/>
    </location>
</feature>
<feature type="transmembrane region" description="Helical" evidence="2">
    <location>
        <begin position="622"/>
        <end position="644"/>
    </location>
</feature>
<dbReference type="SUPFAM" id="SSF52540">
    <property type="entry name" value="P-loop containing nucleoside triphosphate hydrolases"/>
    <property type="match status" value="1"/>
</dbReference>
<protein>
    <recommendedName>
        <fullName evidence="1">Ferrous iron transport protein B</fullName>
    </recommendedName>
</protein>
<dbReference type="InterPro" id="IPR011640">
    <property type="entry name" value="Fe2_transport_prot_B_C"/>
</dbReference>
<organism evidence="4 5">
    <name type="scientific">Zoogloea oleivorans</name>
    <dbReference type="NCBI Taxonomy" id="1552750"/>
    <lineage>
        <taxon>Bacteria</taxon>
        <taxon>Pseudomonadati</taxon>
        <taxon>Pseudomonadota</taxon>
        <taxon>Betaproteobacteria</taxon>
        <taxon>Rhodocyclales</taxon>
        <taxon>Zoogloeaceae</taxon>
        <taxon>Zoogloea</taxon>
    </lineage>
</organism>
<reference evidence="4 5" key="1">
    <citation type="submission" date="2019-01" db="EMBL/GenBank/DDBJ databases">
        <title>Zoogloea oleivorans genome sequencing and assembly.</title>
        <authorList>
            <person name="Tancsics A."/>
            <person name="Farkas M."/>
            <person name="Kriszt B."/>
            <person name="Maroti G."/>
            <person name="Horvath B."/>
        </authorList>
    </citation>
    <scope>NUCLEOTIDE SEQUENCE [LARGE SCALE GENOMIC DNA]</scope>
    <source>
        <strain evidence="4 5">Buc</strain>
    </source>
</reference>
<dbReference type="PANTHER" id="PTHR43185">
    <property type="entry name" value="FERROUS IRON TRANSPORT PROTEIN B"/>
    <property type="match status" value="1"/>
</dbReference>
<keyword evidence="2" id="KW-1133">Transmembrane helix</keyword>
<dbReference type="Pfam" id="PF02421">
    <property type="entry name" value="FeoB_N"/>
    <property type="match status" value="1"/>
</dbReference>